<proteinExistence type="predicted"/>
<evidence type="ECO:0000313" key="1">
    <source>
        <dbReference type="EMBL" id="ETO73158.1"/>
    </source>
</evidence>
<sequence>MDLSVDAKRFVRITASFQLHTFTPWFHPVEVSSTCAGRIDQGLMVATCDSLKFKWSKIAAGRFAVTFEAKFGVWVWVLQENSATGAMFRQ</sequence>
<accession>A0A081A2P7</accession>
<dbReference type="AlphaFoldDB" id="A0A081A2P7"/>
<dbReference type="Proteomes" id="UP000028582">
    <property type="component" value="Unassembled WGS sequence"/>
</dbReference>
<reference evidence="1 2" key="1">
    <citation type="submission" date="2013-11" db="EMBL/GenBank/DDBJ databases">
        <title>The Genome Sequence of Phytophthora parasitica P1976.</title>
        <authorList>
            <consortium name="The Broad Institute Genomics Platform"/>
            <person name="Russ C."/>
            <person name="Tyler B."/>
            <person name="Panabieres F."/>
            <person name="Shan W."/>
            <person name="Tripathy S."/>
            <person name="Grunwald N."/>
            <person name="Machado M."/>
            <person name="Johnson C.S."/>
            <person name="Walker B."/>
            <person name="Young S."/>
            <person name="Zeng Q."/>
            <person name="Gargeya S."/>
            <person name="Fitzgerald M."/>
            <person name="Haas B."/>
            <person name="Abouelleil A."/>
            <person name="Allen A.W."/>
            <person name="Alvarado L."/>
            <person name="Arachchi H.M."/>
            <person name="Berlin A.M."/>
            <person name="Chapman S.B."/>
            <person name="Gainer-Dewar J."/>
            <person name="Goldberg J."/>
            <person name="Griggs A."/>
            <person name="Gujja S."/>
            <person name="Hansen M."/>
            <person name="Howarth C."/>
            <person name="Imamovic A."/>
            <person name="Ireland A."/>
            <person name="Larimer J."/>
            <person name="McCowan C."/>
            <person name="Murphy C."/>
            <person name="Pearson M."/>
            <person name="Poon T.W."/>
            <person name="Priest M."/>
            <person name="Roberts A."/>
            <person name="Saif S."/>
            <person name="Shea T."/>
            <person name="Sisk P."/>
            <person name="Sykes S."/>
            <person name="Wortman J."/>
            <person name="Nusbaum C."/>
            <person name="Birren B."/>
        </authorList>
    </citation>
    <scope>NUCLEOTIDE SEQUENCE [LARGE SCALE GENOMIC DNA]</scope>
    <source>
        <strain evidence="1 2">P1976</strain>
    </source>
</reference>
<dbReference type="EMBL" id="ANJA01001953">
    <property type="protein sequence ID" value="ETO73158.1"/>
    <property type="molecule type" value="Genomic_DNA"/>
</dbReference>
<organism evidence="1 2">
    <name type="scientific">Phytophthora nicotianae P1976</name>
    <dbReference type="NCBI Taxonomy" id="1317066"/>
    <lineage>
        <taxon>Eukaryota</taxon>
        <taxon>Sar</taxon>
        <taxon>Stramenopiles</taxon>
        <taxon>Oomycota</taxon>
        <taxon>Peronosporomycetes</taxon>
        <taxon>Peronosporales</taxon>
        <taxon>Peronosporaceae</taxon>
        <taxon>Phytophthora</taxon>
    </lineage>
</organism>
<comment type="caution">
    <text evidence="1">The sequence shown here is derived from an EMBL/GenBank/DDBJ whole genome shotgun (WGS) entry which is preliminary data.</text>
</comment>
<evidence type="ECO:0000313" key="2">
    <source>
        <dbReference type="Proteomes" id="UP000028582"/>
    </source>
</evidence>
<protein>
    <submittedName>
        <fullName evidence="1">Uncharacterized protein</fullName>
    </submittedName>
</protein>
<name>A0A081A2P7_PHYNI</name>
<gene>
    <name evidence="1" type="ORF">F444_10881</name>
</gene>